<dbReference type="EMBL" id="BEGY01000018">
    <property type="protein sequence ID" value="GAX76648.1"/>
    <property type="molecule type" value="Genomic_DNA"/>
</dbReference>
<evidence type="ECO:0000313" key="3">
    <source>
        <dbReference type="Proteomes" id="UP000232323"/>
    </source>
</evidence>
<proteinExistence type="predicted"/>
<gene>
    <name evidence="2" type="ORF">CEUSTIGMA_g4094.t1</name>
</gene>
<dbReference type="STRING" id="1157962.A0A250X0P4"/>
<comment type="caution">
    <text evidence="2">The sequence shown here is derived from an EMBL/GenBank/DDBJ whole genome shotgun (WGS) entry which is preliminary data.</text>
</comment>
<dbReference type="SUPFAM" id="SSF56112">
    <property type="entry name" value="Protein kinase-like (PK-like)"/>
    <property type="match status" value="1"/>
</dbReference>
<evidence type="ECO:0000256" key="1">
    <source>
        <dbReference type="SAM" id="MobiDB-lite"/>
    </source>
</evidence>
<sequence>MSVFLSVHILKTPVDLHAGCIAAEMITGKPLFPGRSHEDQLQVIMNCFGALPKRYMGDILGLETRDHKPVRPPKNGEATGLPGKLSHNESRFSSLAHDCMNSQPSPPASCLILSDNVVSCATEHEHYGPKRVSVKDFASLSNCLVTSHNILQAVMHSDVSTEAVAVVDRQCQKEALMEGNIALGSKLPLISAAMPARQLVKKMGSSDDSSEVSEEQSLPHLHVGSI</sequence>
<dbReference type="InterPro" id="IPR011009">
    <property type="entry name" value="Kinase-like_dom_sf"/>
</dbReference>
<name>A0A250X0P4_9CHLO</name>
<evidence type="ECO:0008006" key="4">
    <source>
        <dbReference type="Google" id="ProtNLM"/>
    </source>
</evidence>
<feature type="region of interest" description="Disordered" evidence="1">
    <location>
        <begin position="201"/>
        <end position="226"/>
    </location>
</feature>
<protein>
    <recommendedName>
        <fullName evidence="4">Protein kinase domain-containing protein</fullName>
    </recommendedName>
</protein>
<dbReference type="Gene3D" id="1.10.510.10">
    <property type="entry name" value="Transferase(Phosphotransferase) domain 1"/>
    <property type="match status" value="1"/>
</dbReference>
<feature type="region of interest" description="Disordered" evidence="1">
    <location>
        <begin position="64"/>
        <end position="87"/>
    </location>
</feature>
<dbReference type="AlphaFoldDB" id="A0A250X0P4"/>
<organism evidence="2 3">
    <name type="scientific">Chlamydomonas eustigma</name>
    <dbReference type="NCBI Taxonomy" id="1157962"/>
    <lineage>
        <taxon>Eukaryota</taxon>
        <taxon>Viridiplantae</taxon>
        <taxon>Chlorophyta</taxon>
        <taxon>core chlorophytes</taxon>
        <taxon>Chlorophyceae</taxon>
        <taxon>CS clade</taxon>
        <taxon>Chlamydomonadales</taxon>
        <taxon>Chlamydomonadaceae</taxon>
        <taxon>Chlamydomonas</taxon>
    </lineage>
</organism>
<dbReference type="OrthoDB" id="548217at2759"/>
<reference evidence="2 3" key="1">
    <citation type="submission" date="2017-08" db="EMBL/GenBank/DDBJ databases">
        <title>Acidophilic green algal genome provides insights into adaptation to an acidic environment.</title>
        <authorList>
            <person name="Hirooka S."/>
            <person name="Hirose Y."/>
            <person name="Kanesaki Y."/>
            <person name="Higuchi S."/>
            <person name="Fujiwara T."/>
            <person name="Onuma R."/>
            <person name="Era A."/>
            <person name="Ohbayashi R."/>
            <person name="Uzuka A."/>
            <person name="Nozaki H."/>
            <person name="Yoshikawa H."/>
            <person name="Miyagishima S.Y."/>
        </authorList>
    </citation>
    <scope>NUCLEOTIDE SEQUENCE [LARGE SCALE GENOMIC DNA]</scope>
    <source>
        <strain evidence="2 3">NIES-2499</strain>
    </source>
</reference>
<dbReference type="Proteomes" id="UP000232323">
    <property type="component" value="Unassembled WGS sequence"/>
</dbReference>
<keyword evidence="3" id="KW-1185">Reference proteome</keyword>
<accession>A0A250X0P4</accession>
<evidence type="ECO:0000313" key="2">
    <source>
        <dbReference type="EMBL" id="GAX76648.1"/>
    </source>
</evidence>